<name>A0A565BJY6_9BRAS</name>
<dbReference type="AlphaFoldDB" id="A0A565BJY6"/>
<dbReference type="Proteomes" id="UP000489600">
    <property type="component" value="Unassembled WGS sequence"/>
</dbReference>
<evidence type="ECO:0000313" key="2">
    <source>
        <dbReference type="Proteomes" id="UP000489600"/>
    </source>
</evidence>
<reference evidence="1" key="1">
    <citation type="submission" date="2019-07" db="EMBL/GenBank/DDBJ databases">
        <authorList>
            <person name="Dittberner H."/>
        </authorList>
    </citation>
    <scope>NUCLEOTIDE SEQUENCE [LARGE SCALE GENOMIC DNA]</scope>
</reference>
<sequence>MFSNPPRLPSVLTPPKLYDTRSGLASRCLLQHPLSISVNLHPTGPAASINGLVDELGAKSLPSICGGALNGDSSLKQNQAITDHLEKSPQRVEPAGSLSRNCCHHRSWTTCLFVSPSIPPHSENEKYKIWAWPMLSVGPLSLARSFSKHFTPKSRADYYCVFNKVGFTMDIF</sequence>
<evidence type="ECO:0000313" key="1">
    <source>
        <dbReference type="EMBL" id="VVB01911.1"/>
    </source>
</evidence>
<protein>
    <submittedName>
        <fullName evidence="1">Uncharacterized protein</fullName>
    </submittedName>
</protein>
<comment type="caution">
    <text evidence="1">The sequence shown here is derived from an EMBL/GenBank/DDBJ whole genome shotgun (WGS) entry which is preliminary data.</text>
</comment>
<dbReference type="EMBL" id="CABITT030000004">
    <property type="protein sequence ID" value="VVB01911.1"/>
    <property type="molecule type" value="Genomic_DNA"/>
</dbReference>
<organism evidence="1 2">
    <name type="scientific">Arabis nemorensis</name>
    <dbReference type="NCBI Taxonomy" id="586526"/>
    <lineage>
        <taxon>Eukaryota</taxon>
        <taxon>Viridiplantae</taxon>
        <taxon>Streptophyta</taxon>
        <taxon>Embryophyta</taxon>
        <taxon>Tracheophyta</taxon>
        <taxon>Spermatophyta</taxon>
        <taxon>Magnoliopsida</taxon>
        <taxon>eudicotyledons</taxon>
        <taxon>Gunneridae</taxon>
        <taxon>Pentapetalae</taxon>
        <taxon>rosids</taxon>
        <taxon>malvids</taxon>
        <taxon>Brassicales</taxon>
        <taxon>Brassicaceae</taxon>
        <taxon>Arabideae</taxon>
        <taxon>Arabis</taxon>
    </lineage>
</organism>
<proteinExistence type="predicted"/>
<accession>A0A565BJY6</accession>
<keyword evidence="2" id="KW-1185">Reference proteome</keyword>
<gene>
    <name evidence="1" type="ORF">ANE_LOCUS12355</name>
</gene>